<dbReference type="GO" id="GO:0005198">
    <property type="term" value="F:structural molecule activity"/>
    <property type="evidence" value="ECO:0007669"/>
    <property type="project" value="InterPro"/>
</dbReference>
<evidence type="ECO:0000256" key="5">
    <source>
        <dbReference type="ARBA" id="ARBA00022525"/>
    </source>
</evidence>
<dbReference type="GO" id="GO:0009424">
    <property type="term" value="C:bacterial-type flagellum hook"/>
    <property type="evidence" value="ECO:0007669"/>
    <property type="project" value="InterPro"/>
</dbReference>
<feature type="domain" description="Flagellar hook-associated protein FlgK helical" evidence="7">
    <location>
        <begin position="99"/>
        <end position="307"/>
    </location>
</feature>
<dbReference type="AlphaFoldDB" id="A0A937DLF2"/>
<dbReference type="Pfam" id="PF22638">
    <property type="entry name" value="FlgK_D1"/>
    <property type="match status" value="1"/>
</dbReference>
<evidence type="ECO:0000256" key="2">
    <source>
        <dbReference type="ARBA" id="ARBA00004613"/>
    </source>
</evidence>
<dbReference type="GO" id="GO:0044780">
    <property type="term" value="P:bacterial-type flagellum assembly"/>
    <property type="evidence" value="ECO:0007669"/>
    <property type="project" value="InterPro"/>
</dbReference>
<reference evidence="8" key="1">
    <citation type="submission" date="2019-02" db="EMBL/GenBank/DDBJ databases">
        <title>A novel Candidatus Liberibacter species associated with the New Zealand native fuchsia psyllid, Ctenarytaina fuchsiae.</title>
        <authorList>
            <person name="Thompson S.M."/>
            <person name="Jorgensen N."/>
            <person name="David C."/>
            <person name="Bulman S.R."/>
            <person name="Smith G.R."/>
        </authorList>
    </citation>
    <scope>NUCLEOTIDE SEQUENCE</scope>
    <source>
        <strain evidence="8">Oxford</strain>
    </source>
</reference>
<evidence type="ECO:0000313" key="8">
    <source>
        <dbReference type="EMBL" id="MBL0848504.1"/>
    </source>
</evidence>
<dbReference type="InterPro" id="IPR053927">
    <property type="entry name" value="FlgK_helical"/>
</dbReference>
<dbReference type="EMBL" id="SEOL01000001">
    <property type="protein sequence ID" value="MBL0848504.1"/>
    <property type="molecule type" value="Genomic_DNA"/>
</dbReference>
<evidence type="ECO:0000256" key="1">
    <source>
        <dbReference type="ARBA" id="ARBA00004365"/>
    </source>
</evidence>
<dbReference type="SUPFAM" id="SSF64518">
    <property type="entry name" value="Phase 1 flagellin"/>
    <property type="match status" value="1"/>
</dbReference>
<evidence type="ECO:0000256" key="4">
    <source>
        <dbReference type="ARBA" id="ARBA00016244"/>
    </source>
</evidence>
<evidence type="ECO:0000256" key="6">
    <source>
        <dbReference type="ARBA" id="ARBA00023143"/>
    </source>
</evidence>
<dbReference type="Proteomes" id="UP000736856">
    <property type="component" value="Unassembled WGS sequence"/>
</dbReference>
<accession>A0A937DLF2</accession>
<name>A0A937DLF2_9HYPH</name>
<keyword evidence="5" id="KW-0964">Secreted</keyword>
<comment type="similarity">
    <text evidence="3">Belongs to the flagella basal body rod proteins family.</text>
</comment>
<keyword evidence="8" id="KW-0969">Cilium</keyword>
<evidence type="ECO:0000256" key="3">
    <source>
        <dbReference type="ARBA" id="ARBA00009677"/>
    </source>
</evidence>
<evidence type="ECO:0000313" key="9">
    <source>
        <dbReference type="Proteomes" id="UP000736856"/>
    </source>
</evidence>
<keyword evidence="6" id="KW-0975">Bacterial flagellum</keyword>
<keyword evidence="8" id="KW-0966">Cell projection</keyword>
<protein>
    <recommendedName>
        <fullName evidence="4">Flagellar hook-associated protein 1</fullName>
    </recommendedName>
</protein>
<comment type="subcellular location">
    <subcellularLocation>
        <location evidence="1">Bacterial flagellum</location>
    </subcellularLocation>
    <subcellularLocation>
        <location evidence="2">Secreted</location>
    </subcellularLocation>
</comment>
<sequence length="482" mass="54088">MSLSTAFHRAQNIFSNASEQLSTLVKNIENSGNKSYVRRDIMTTQISNGITGVAQHRTQDQNMFQKVLDTNSLAAGQQKIFESFESLRELMGADNSYQNSPSQHIAKLHDSLQAYANNSFTTLFGKKVVEDAEMLVNCLKESSKEIQKIRKNADREIDQEIAHLRQFLSEFTAVNNEIKLASSTMKSNHHELLDRRDSLLQKISNIIGINTITRNNDDTVIYTSDGTTLFETVPRNVTFVMTESYNAAVAGKPVIIDGVMVSGSKDIHTVPKGKIKALLQIRDGIASIFQNQQDEMARGLVSIFSEKDPKGRLEDVAGLFVADAPKFPSGQLYKGISELIYVNPRYQSNPDFIRDGGSISKDYIWNSQDASSYSDLINHYNKSLSEGFVFDPTARIDNSVSLLEYGRNSIGWLEQNRSNSYDSHTRNQVLFNHVSESYSNKTGVNLQEELSFLIQVEQSYNVSNKLMVSINNMLNTLLEGVR</sequence>
<proteinExistence type="inferred from homology"/>
<dbReference type="GO" id="GO:0005576">
    <property type="term" value="C:extracellular region"/>
    <property type="evidence" value="ECO:0007669"/>
    <property type="project" value="UniProtKB-SubCell"/>
</dbReference>
<keyword evidence="8" id="KW-0282">Flagellum</keyword>
<gene>
    <name evidence="8" type="primary">flgK</name>
    <name evidence="8" type="ORF">EU981_00125</name>
</gene>
<organism evidence="8 9">
    <name type="scientific">Candidatus Liberibacter ctenarytainae</name>
    <dbReference type="NCBI Taxonomy" id="2020335"/>
    <lineage>
        <taxon>Bacteria</taxon>
        <taxon>Pseudomonadati</taxon>
        <taxon>Pseudomonadota</taxon>
        <taxon>Alphaproteobacteria</taxon>
        <taxon>Hyphomicrobiales</taxon>
        <taxon>Rhizobiaceae</taxon>
        <taxon>Liberibacter</taxon>
    </lineage>
</organism>
<dbReference type="PANTHER" id="PTHR30033">
    <property type="entry name" value="FLAGELLAR HOOK-ASSOCIATED PROTEIN 1"/>
    <property type="match status" value="1"/>
</dbReference>
<evidence type="ECO:0000259" key="7">
    <source>
        <dbReference type="Pfam" id="PF22638"/>
    </source>
</evidence>
<dbReference type="NCBIfam" id="TIGR02492">
    <property type="entry name" value="flgK_ends"/>
    <property type="match status" value="1"/>
</dbReference>
<dbReference type="InterPro" id="IPR002371">
    <property type="entry name" value="FlgK"/>
</dbReference>
<comment type="caution">
    <text evidence="8">The sequence shown here is derived from an EMBL/GenBank/DDBJ whole genome shotgun (WGS) entry which is preliminary data.</text>
</comment>
<dbReference type="PANTHER" id="PTHR30033:SF1">
    <property type="entry name" value="FLAGELLAR HOOK-ASSOCIATED PROTEIN 1"/>
    <property type="match status" value="1"/>
</dbReference>